<gene>
    <name evidence="1" type="ORF">PGLA1383_LOCUS57538</name>
    <name evidence="2" type="ORF">PGLA2088_LOCUS48198</name>
</gene>
<evidence type="ECO:0000313" key="3">
    <source>
        <dbReference type="Proteomes" id="UP000654075"/>
    </source>
</evidence>
<dbReference type="EMBL" id="CAJNNV010033293">
    <property type="protein sequence ID" value="CAE8643171.1"/>
    <property type="molecule type" value="Genomic_DNA"/>
</dbReference>
<dbReference type="EMBL" id="CAJNNW010036630">
    <property type="protein sequence ID" value="CAE8736172.1"/>
    <property type="molecule type" value="Genomic_DNA"/>
</dbReference>
<evidence type="ECO:0000313" key="1">
    <source>
        <dbReference type="EMBL" id="CAE8643171.1"/>
    </source>
</evidence>
<accession>A0A813I097</accession>
<evidence type="ECO:0000313" key="2">
    <source>
        <dbReference type="EMBL" id="CAE8736172.1"/>
    </source>
</evidence>
<organism evidence="1 3">
    <name type="scientific">Polarella glacialis</name>
    <name type="common">Dinoflagellate</name>
    <dbReference type="NCBI Taxonomy" id="89957"/>
    <lineage>
        <taxon>Eukaryota</taxon>
        <taxon>Sar</taxon>
        <taxon>Alveolata</taxon>
        <taxon>Dinophyceae</taxon>
        <taxon>Suessiales</taxon>
        <taxon>Suessiaceae</taxon>
        <taxon>Polarella</taxon>
    </lineage>
</organism>
<dbReference type="AlphaFoldDB" id="A0A813I097"/>
<name>A0A813I097_POLGL</name>
<reference evidence="1" key="1">
    <citation type="submission" date="2021-02" db="EMBL/GenBank/DDBJ databases">
        <authorList>
            <person name="Dougan E. K."/>
            <person name="Rhodes N."/>
            <person name="Thang M."/>
            <person name="Chan C."/>
        </authorList>
    </citation>
    <scope>NUCLEOTIDE SEQUENCE</scope>
</reference>
<protein>
    <submittedName>
        <fullName evidence="1">Uncharacterized protein</fullName>
    </submittedName>
</protein>
<proteinExistence type="predicted"/>
<comment type="caution">
    <text evidence="1">The sequence shown here is derived from an EMBL/GenBank/DDBJ whole genome shotgun (WGS) entry which is preliminary data.</text>
</comment>
<dbReference type="Proteomes" id="UP000654075">
    <property type="component" value="Unassembled WGS sequence"/>
</dbReference>
<keyword evidence="3" id="KW-1185">Reference proteome</keyword>
<sequence>MLASGAAARGFPAMFRRALPTVAAGRSITTATAAESACHEAVRRWVHRAIRIEPVLTLPPKPRPRLSLKGAAEAAKLFSQSQDFLLTQRVFSAIAIGFPLIAIPVMEVRNRRIQDLETKVLEKDLEIDLLRKEVEAARTTKSGAAVCGVIF</sequence>
<dbReference type="Proteomes" id="UP000626109">
    <property type="component" value="Unassembled WGS sequence"/>
</dbReference>